<accession>A0AC34R204</accession>
<sequence>MVPIIFLLIFAVSQALRTPCADQTQRCGILIEDFEKQIQDMKSLAFRKCFIHPACLQEKIAFDDCYSRALRAVRASYNGETSPNDGFFDSSERFRAQIEQCLGGADRMPFDVDADAFHQENVMLEETVFSTELSDRMWHLPENGTKFRGSCAFRDFGRIFGNGISRILDSSKISINNLNTSCVLRQSEVDCYRKTLDEDGRFQQMLKQKEQTLQNCVKSVRLQSHCRGSESPRLKECLCEAKEEFNNRLQATLLECTRKSDIGKLYAELLERGIDQSKLNPDAAVESESILIDQSSKSEDSEPKTLNKHRYHQSSQQQTVTNTITQGTMLGGQCLCACPSIASGQSFSSYSDQFVQKPPSTVANVPSQTAGVPSYAATGYKGYYPSYSQYYSRSSIVDPITAVEMGISDGFGRFFKGQPPPIR</sequence>
<dbReference type="Proteomes" id="UP000887576">
    <property type="component" value="Unplaced"/>
</dbReference>
<dbReference type="WBParaSite" id="JU765_v2.g26.t1">
    <property type="protein sequence ID" value="JU765_v2.g26.t1"/>
    <property type="gene ID" value="JU765_v2.g26"/>
</dbReference>
<evidence type="ECO:0000313" key="1">
    <source>
        <dbReference type="Proteomes" id="UP000887576"/>
    </source>
</evidence>
<proteinExistence type="predicted"/>
<evidence type="ECO:0000313" key="2">
    <source>
        <dbReference type="WBParaSite" id="JU765_v2.g26.t1"/>
    </source>
</evidence>
<protein>
    <submittedName>
        <fullName evidence="2">Uncharacterized protein</fullName>
    </submittedName>
</protein>
<organism evidence="1 2">
    <name type="scientific">Panagrolaimus sp. JU765</name>
    <dbReference type="NCBI Taxonomy" id="591449"/>
    <lineage>
        <taxon>Eukaryota</taxon>
        <taxon>Metazoa</taxon>
        <taxon>Ecdysozoa</taxon>
        <taxon>Nematoda</taxon>
        <taxon>Chromadorea</taxon>
        <taxon>Rhabditida</taxon>
        <taxon>Tylenchina</taxon>
        <taxon>Panagrolaimomorpha</taxon>
        <taxon>Panagrolaimoidea</taxon>
        <taxon>Panagrolaimidae</taxon>
        <taxon>Panagrolaimus</taxon>
    </lineage>
</organism>
<name>A0AC34R204_9BILA</name>
<reference evidence="2" key="1">
    <citation type="submission" date="2022-11" db="UniProtKB">
        <authorList>
            <consortium name="WormBaseParasite"/>
        </authorList>
    </citation>
    <scope>IDENTIFICATION</scope>
</reference>